<dbReference type="OrthoDB" id="9815567at2"/>
<dbReference type="Gene3D" id="1.10.10.10">
    <property type="entry name" value="Winged helix-like DNA-binding domain superfamily/Winged helix DNA-binding domain"/>
    <property type="match status" value="1"/>
</dbReference>
<dbReference type="AlphaFoldDB" id="A0A6N7ESX6"/>
<dbReference type="InterPro" id="IPR036390">
    <property type="entry name" value="WH_DNA-bd_sf"/>
</dbReference>
<gene>
    <name evidence="6" type="ORF">GB881_14685</name>
</gene>
<dbReference type="SUPFAM" id="SSF46785">
    <property type="entry name" value="Winged helix' DNA-binding domain"/>
    <property type="match status" value="1"/>
</dbReference>
<evidence type="ECO:0000259" key="5">
    <source>
        <dbReference type="PROSITE" id="PS50995"/>
    </source>
</evidence>
<dbReference type="InterPro" id="IPR000835">
    <property type="entry name" value="HTH_MarR-typ"/>
</dbReference>
<keyword evidence="1" id="KW-0805">Transcription regulation</keyword>
<evidence type="ECO:0000313" key="6">
    <source>
        <dbReference type="EMBL" id="MPV38274.1"/>
    </source>
</evidence>
<feature type="region of interest" description="Disordered" evidence="4">
    <location>
        <begin position="159"/>
        <end position="221"/>
    </location>
</feature>
<dbReference type="SMART" id="SM00347">
    <property type="entry name" value="HTH_MARR"/>
    <property type="match status" value="1"/>
</dbReference>
<dbReference type="Pfam" id="PF01047">
    <property type="entry name" value="MarR"/>
    <property type="match status" value="1"/>
</dbReference>
<feature type="compositionally biased region" description="Basic and acidic residues" evidence="4">
    <location>
        <begin position="159"/>
        <end position="200"/>
    </location>
</feature>
<reference evidence="6 7" key="1">
    <citation type="submission" date="2019-10" db="EMBL/GenBank/DDBJ databases">
        <title>Georgenia wutianyii sp. nov. and Georgenia yuyongxinii sp. nov. isolated from plateau pika (Ochotona curzoniae) in the Qinghai-Tibet plateau of China.</title>
        <authorList>
            <person name="Tian Z."/>
        </authorList>
    </citation>
    <scope>NUCLEOTIDE SEQUENCE [LARGE SCALE GENOMIC DNA]</scope>
    <source>
        <strain evidence="6 7">JCM 19765</strain>
    </source>
</reference>
<sequence length="221" mass="24308">MRLYIYRYAGVVPDDTSPPHDTPQPADREPTDLLLHAGRALRRLWAEAIAPWDLSLHQSRALRVVCAREQAPRLADVADVLRIAPRSATEVVDALESKGLVRRSPSPTDRRAVVVEPTPEGLRVRAAVEHARVEAAERYLSPLDAGERQTLATLLGRLVQEHHRGHDGRRGGVGRGDGRGGADHDHAHDHERHRDHERGHGAAGRPHGRRGPVPGPAGDER</sequence>
<dbReference type="PROSITE" id="PS01117">
    <property type="entry name" value="HTH_MARR_1"/>
    <property type="match status" value="1"/>
</dbReference>
<dbReference type="GO" id="GO:0003700">
    <property type="term" value="F:DNA-binding transcription factor activity"/>
    <property type="evidence" value="ECO:0007669"/>
    <property type="project" value="InterPro"/>
</dbReference>
<dbReference type="EMBL" id="WHPC01000071">
    <property type="protein sequence ID" value="MPV38274.1"/>
    <property type="molecule type" value="Genomic_DNA"/>
</dbReference>
<comment type="caution">
    <text evidence="6">The sequence shown here is derived from an EMBL/GenBank/DDBJ whole genome shotgun (WGS) entry which is preliminary data.</text>
</comment>
<evidence type="ECO:0000256" key="1">
    <source>
        <dbReference type="ARBA" id="ARBA00023015"/>
    </source>
</evidence>
<dbReference type="PROSITE" id="PS50995">
    <property type="entry name" value="HTH_MARR_2"/>
    <property type="match status" value="1"/>
</dbReference>
<dbReference type="PANTHER" id="PTHR33164">
    <property type="entry name" value="TRANSCRIPTIONAL REGULATOR, MARR FAMILY"/>
    <property type="match status" value="1"/>
</dbReference>
<organism evidence="6 7">
    <name type="scientific">Georgenia subflava</name>
    <dbReference type="NCBI Taxonomy" id="1622177"/>
    <lineage>
        <taxon>Bacteria</taxon>
        <taxon>Bacillati</taxon>
        <taxon>Actinomycetota</taxon>
        <taxon>Actinomycetes</taxon>
        <taxon>Micrococcales</taxon>
        <taxon>Bogoriellaceae</taxon>
        <taxon>Georgenia</taxon>
    </lineage>
</organism>
<evidence type="ECO:0000313" key="7">
    <source>
        <dbReference type="Proteomes" id="UP000437709"/>
    </source>
</evidence>
<dbReference type="Proteomes" id="UP000437709">
    <property type="component" value="Unassembled WGS sequence"/>
</dbReference>
<feature type="domain" description="HTH marR-type" evidence="5">
    <location>
        <begin position="27"/>
        <end position="160"/>
    </location>
</feature>
<evidence type="ECO:0000256" key="3">
    <source>
        <dbReference type="ARBA" id="ARBA00023163"/>
    </source>
</evidence>
<dbReference type="PRINTS" id="PR00598">
    <property type="entry name" value="HTHMARR"/>
</dbReference>
<dbReference type="PANTHER" id="PTHR33164:SF43">
    <property type="entry name" value="HTH-TYPE TRANSCRIPTIONAL REPRESSOR YETL"/>
    <property type="match status" value="1"/>
</dbReference>
<name>A0A6N7ESX6_9MICO</name>
<keyword evidence="3" id="KW-0804">Transcription</keyword>
<keyword evidence="7" id="KW-1185">Reference proteome</keyword>
<evidence type="ECO:0000256" key="2">
    <source>
        <dbReference type="ARBA" id="ARBA00023125"/>
    </source>
</evidence>
<dbReference type="InterPro" id="IPR023187">
    <property type="entry name" value="Tscrpt_reg_MarR-type_CS"/>
</dbReference>
<dbReference type="GO" id="GO:0003677">
    <property type="term" value="F:DNA binding"/>
    <property type="evidence" value="ECO:0007669"/>
    <property type="project" value="UniProtKB-KW"/>
</dbReference>
<keyword evidence="2 6" id="KW-0238">DNA-binding</keyword>
<dbReference type="GO" id="GO:0006950">
    <property type="term" value="P:response to stress"/>
    <property type="evidence" value="ECO:0007669"/>
    <property type="project" value="TreeGrafter"/>
</dbReference>
<dbReference type="InterPro" id="IPR039422">
    <property type="entry name" value="MarR/SlyA-like"/>
</dbReference>
<proteinExistence type="predicted"/>
<accession>A0A6N7ESX6</accession>
<dbReference type="InterPro" id="IPR036388">
    <property type="entry name" value="WH-like_DNA-bd_sf"/>
</dbReference>
<protein>
    <submittedName>
        <fullName evidence="6">Winged helix DNA-binding protein</fullName>
    </submittedName>
</protein>
<evidence type="ECO:0000256" key="4">
    <source>
        <dbReference type="SAM" id="MobiDB-lite"/>
    </source>
</evidence>